<organism evidence="1 2">
    <name type="scientific">Datura stramonium</name>
    <name type="common">Jimsonweed</name>
    <name type="synonym">Common thornapple</name>
    <dbReference type="NCBI Taxonomy" id="4076"/>
    <lineage>
        <taxon>Eukaryota</taxon>
        <taxon>Viridiplantae</taxon>
        <taxon>Streptophyta</taxon>
        <taxon>Embryophyta</taxon>
        <taxon>Tracheophyta</taxon>
        <taxon>Spermatophyta</taxon>
        <taxon>Magnoliopsida</taxon>
        <taxon>eudicotyledons</taxon>
        <taxon>Gunneridae</taxon>
        <taxon>Pentapetalae</taxon>
        <taxon>asterids</taxon>
        <taxon>lamiids</taxon>
        <taxon>Solanales</taxon>
        <taxon>Solanaceae</taxon>
        <taxon>Solanoideae</taxon>
        <taxon>Datureae</taxon>
        <taxon>Datura</taxon>
    </lineage>
</organism>
<reference evidence="1 2" key="1">
    <citation type="journal article" date="2021" name="BMC Genomics">
        <title>Datura genome reveals duplications of psychoactive alkaloid biosynthetic genes and high mutation rate following tissue culture.</title>
        <authorList>
            <person name="Rajewski A."/>
            <person name="Carter-House D."/>
            <person name="Stajich J."/>
            <person name="Litt A."/>
        </authorList>
    </citation>
    <scope>NUCLEOTIDE SEQUENCE [LARGE SCALE GENOMIC DNA]</scope>
    <source>
        <strain evidence="1">AR-01</strain>
    </source>
</reference>
<feature type="non-terminal residue" evidence="1">
    <location>
        <position position="1"/>
    </location>
</feature>
<protein>
    <submittedName>
        <fullName evidence="1">Uncharacterized protein</fullName>
    </submittedName>
</protein>
<dbReference type="SUPFAM" id="SSF48695">
    <property type="entry name" value="Multiheme cytochromes"/>
    <property type="match status" value="1"/>
</dbReference>
<dbReference type="InterPro" id="IPR036280">
    <property type="entry name" value="Multihaem_cyt_sf"/>
</dbReference>
<feature type="non-terminal residue" evidence="1">
    <location>
        <position position="114"/>
    </location>
</feature>
<evidence type="ECO:0000313" key="2">
    <source>
        <dbReference type="Proteomes" id="UP000823775"/>
    </source>
</evidence>
<proteinExistence type="predicted"/>
<dbReference type="EMBL" id="JACEIK010011953">
    <property type="protein sequence ID" value="MCE3215978.1"/>
    <property type="molecule type" value="Genomic_DNA"/>
</dbReference>
<sequence length="114" mass="13000">LLFLVKWDLTFDGHSTSLPRQALYRARRDARRALHRARRVACRACHRAVSVPLHAPGRAALKWDLNFDGHSTSLLRQALHRARRVVRHALHRARRVACRACHRAVSVPLHAPGC</sequence>
<gene>
    <name evidence="1" type="ORF">HAX54_004270</name>
</gene>
<comment type="caution">
    <text evidence="1">The sequence shown here is derived from an EMBL/GenBank/DDBJ whole genome shotgun (WGS) entry which is preliminary data.</text>
</comment>
<accession>A0ABS8WXQ3</accession>
<dbReference type="Proteomes" id="UP000823775">
    <property type="component" value="Unassembled WGS sequence"/>
</dbReference>
<name>A0ABS8WXQ3_DATST</name>
<evidence type="ECO:0000313" key="1">
    <source>
        <dbReference type="EMBL" id="MCE3215978.1"/>
    </source>
</evidence>
<keyword evidence="2" id="KW-1185">Reference proteome</keyword>